<feature type="transmembrane region" description="Helical" evidence="1">
    <location>
        <begin position="147"/>
        <end position="164"/>
    </location>
</feature>
<gene>
    <name evidence="2" type="ORF">AKJ09_04553</name>
</gene>
<dbReference type="OrthoDB" id="8759010at2"/>
<feature type="transmembrane region" description="Helical" evidence="1">
    <location>
        <begin position="87"/>
        <end position="108"/>
    </location>
</feature>
<organism evidence="2 3">
    <name type="scientific">Labilithrix luteola</name>
    <dbReference type="NCBI Taxonomy" id="1391654"/>
    <lineage>
        <taxon>Bacteria</taxon>
        <taxon>Pseudomonadati</taxon>
        <taxon>Myxococcota</taxon>
        <taxon>Polyangia</taxon>
        <taxon>Polyangiales</taxon>
        <taxon>Labilitrichaceae</taxon>
        <taxon>Labilithrix</taxon>
    </lineage>
</organism>
<evidence type="ECO:0000256" key="1">
    <source>
        <dbReference type="SAM" id="Phobius"/>
    </source>
</evidence>
<sequence length="205" mass="22767">MIARTKLEQAPKLLLGATVIGFSAYFIAISAHLFKLTQEELGKYFDIRGVLLLHVSGGAVALLTGPFQFWEELRSARRGLHRGMGNAYVLAIAVSAPCAVYLSLTTAYDVGWSYALSLQAWASVWMVSTGLAYRYARQKKFRLHKEWMVRSYLVTLAFVLSALLNKLPFVASKGSLAEVSPGLFWAGWSIPLFVCDIVLSTQRKQ</sequence>
<accession>A0A0K1PXM0</accession>
<dbReference type="EMBL" id="CP012333">
    <property type="protein sequence ID" value="AKU97889.1"/>
    <property type="molecule type" value="Genomic_DNA"/>
</dbReference>
<feature type="transmembrane region" description="Helical" evidence="1">
    <location>
        <begin position="184"/>
        <end position="201"/>
    </location>
</feature>
<proteinExistence type="predicted"/>
<feature type="transmembrane region" description="Helical" evidence="1">
    <location>
        <begin position="12"/>
        <end position="35"/>
    </location>
</feature>
<dbReference type="Pfam" id="PF10067">
    <property type="entry name" value="DUF2306"/>
    <property type="match status" value="1"/>
</dbReference>
<feature type="transmembrane region" description="Helical" evidence="1">
    <location>
        <begin position="47"/>
        <end position="67"/>
    </location>
</feature>
<keyword evidence="1" id="KW-1133">Transmembrane helix</keyword>
<dbReference type="AlphaFoldDB" id="A0A0K1PXM0"/>
<keyword evidence="3" id="KW-1185">Reference proteome</keyword>
<feature type="transmembrane region" description="Helical" evidence="1">
    <location>
        <begin position="114"/>
        <end position="135"/>
    </location>
</feature>
<dbReference type="InterPro" id="IPR018750">
    <property type="entry name" value="DUF2306_membrane"/>
</dbReference>
<dbReference type="PATRIC" id="fig|1391654.3.peg.4616"/>
<dbReference type="Proteomes" id="UP000064967">
    <property type="component" value="Chromosome"/>
</dbReference>
<name>A0A0K1PXM0_9BACT</name>
<keyword evidence="1" id="KW-0472">Membrane</keyword>
<evidence type="ECO:0000313" key="3">
    <source>
        <dbReference type="Proteomes" id="UP000064967"/>
    </source>
</evidence>
<reference evidence="2 3" key="1">
    <citation type="submission" date="2015-08" db="EMBL/GenBank/DDBJ databases">
        <authorList>
            <person name="Babu N.S."/>
            <person name="Beckwith C.J."/>
            <person name="Beseler K.G."/>
            <person name="Brison A."/>
            <person name="Carone J.V."/>
            <person name="Caskin T.P."/>
            <person name="Diamond M."/>
            <person name="Durham M.E."/>
            <person name="Foxe J.M."/>
            <person name="Go M."/>
            <person name="Henderson B.A."/>
            <person name="Jones I.B."/>
            <person name="McGettigan J.A."/>
            <person name="Micheletti S.J."/>
            <person name="Nasrallah M.E."/>
            <person name="Ortiz D."/>
            <person name="Piller C.R."/>
            <person name="Privatt S.R."/>
            <person name="Schneider S.L."/>
            <person name="Sharp S."/>
            <person name="Smith T.C."/>
            <person name="Stanton J.D."/>
            <person name="Ullery H.E."/>
            <person name="Wilson R.J."/>
            <person name="Serrano M.G."/>
            <person name="Buck G."/>
            <person name="Lee V."/>
            <person name="Wang Y."/>
            <person name="Carvalho R."/>
            <person name="Voegtly L."/>
            <person name="Shi R."/>
            <person name="Duckworth R."/>
            <person name="Johnson A."/>
            <person name="Loviza R."/>
            <person name="Walstead R."/>
            <person name="Shah Z."/>
            <person name="Kiflezghi M."/>
            <person name="Wade K."/>
            <person name="Ball S.L."/>
            <person name="Bradley K.W."/>
            <person name="Asai D.J."/>
            <person name="Bowman C.A."/>
            <person name="Russell D.A."/>
            <person name="Pope W.H."/>
            <person name="Jacobs-Sera D."/>
            <person name="Hendrix R.W."/>
            <person name="Hatfull G.F."/>
        </authorList>
    </citation>
    <scope>NUCLEOTIDE SEQUENCE [LARGE SCALE GENOMIC DNA]</scope>
    <source>
        <strain evidence="2 3">DSM 27648</strain>
    </source>
</reference>
<dbReference type="RefSeq" id="WP_146648958.1">
    <property type="nucleotide sequence ID" value="NZ_CP012333.1"/>
</dbReference>
<dbReference type="STRING" id="1391654.AKJ09_04553"/>
<dbReference type="KEGG" id="llu:AKJ09_04553"/>
<evidence type="ECO:0000313" key="2">
    <source>
        <dbReference type="EMBL" id="AKU97889.1"/>
    </source>
</evidence>
<protein>
    <submittedName>
        <fullName evidence="2">Membrane protein, putative</fullName>
    </submittedName>
</protein>
<keyword evidence="1" id="KW-0812">Transmembrane</keyword>